<dbReference type="InterPro" id="IPR006895">
    <property type="entry name" value="Znf_Sec23_Sec24"/>
</dbReference>
<dbReference type="EMBL" id="GL377575">
    <property type="protein sequence ID" value="EFJ30507.1"/>
    <property type="molecule type" value="Genomic_DNA"/>
</dbReference>
<dbReference type="SUPFAM" id="SSF53300">
    <property type="entry name" value="vWA-like"/>
    <property type="match status" value="1"/>
</dbReference>
<gene>
    <name evidence="7" type="ORF">SELMODRAFT_440407</name>
</gene>
<dbReference type="InterPro" id="IPR036175">
    <property type="entry name" value="Sec23/24_helical_dom_sf"/>
</dbReference>
<keyword evidence="2" id="KW-0813">Transport</keyword>
<dbReference type="FunCoup" id="D8RBJ6">
    <property type="interactions" value="3373"/>
</dbReference>
<sequence length="733" mass="81670">MAVRLALGRCPGNPEMQEASGLPWGATLTPFAAEDETGRPSLRVKCAAPLPRCDSCWGYMNFLCEVDQSAWSCVLCGERNFLSRDAADRFGRDAKELRSSFVDLELEEEGSQDLNLRPVYVAAVDLSASEEFLDLVKNSLLAALEAIRAGSLFGLVTYSHKIGLYDVQGAVPVVKHVVIPADMDGKIVVDLEDVMPLKAFLAPVETNKENIAAALETLRPTSSWERATAAGQSAEGVPIGGRGFGVAMDALLSYLGTEHGSTYAFARIFSFISGAPDYGAGQLDTKRYGEQYASKGEDADKILLAEQTPFYRELAATAVQVGICVDIFAITNEYTDLASLKFLSVESGGSLFLYSNTEESTLPQDLYRMLSRPCAYSGVLRIRTSPEFKTVHSYGHFFSDPQYENVQHIICCDPHATYAYDFDFGNSSGFQRFTDTPIIQVAFQYTTLEPVSEEHESTPKRQKYTTKRWLRLRTLRMEIARNHKELYERADAEAIFCILTHKTIRASLEDGVKEGRLLLQDWLIILVAQYNELLKLAQFGQPTTAVRLDVSFSKCPSLQVLPRLAFAFLRNPVLRPHEEGVHPDYRVYLQFLFSALEPSSLVRVVYPLLSSYTSPDKQAYPRHSLSRAALITSGSPIFFLDAYTLLIVYYASTADPALSFPPPHKSALRELINKLKQERSVTPKLYMIRAGFDNVEPFERHLIEEQDVNGAPTGTGFVSFLDEIARSVLEHMK</sequence>
<dbReference type="eggNOG" id="KOG1985">
    <property type="taxonomic scope" value="Eukaryota"/>
</dbReference>
<dbReference type="SUPFAM" id="SSF81995">
    <property type="entry name" value="beta-sandwich domain of Sec23/24"/>
    <property type="match status" value="1"/>
</dbReference>
<protein>
    <recommendedName>
        <fullName evidence="9">Sec23/Sec24 trunk domain-containing protein</fullName>
    </recommendedName>
</protein>
<dbReference type="GO" id="GO:0030127">
    <property type="term" value="C:COPII vesicle coat"/>
    <property type="evidence" value="ECO:0000318"/>
    <property type="project" value="GO_Central"/>
</dbReference>
<dbReference type="Pfam" id="PF04815">
    <property type="entry name" value="Sec23_helical"/>
    <property type="match status" value="1"/>
</dbReference>
<dbReference type="InterPro" id="IPR006896">
    <property type="entry name" value="Sec23/24_trunk_dom"/>
</dbReference>
<keyword evidence="3" id="KW-0653">Protein transport</keyword>
<reference evidence="7 8" key="1">
    <citation type="journal article" date="2011" name="Science">
        <title>The Selaginella genome identifies genetic changes associated with the evolution of vascular plants.</title>
        <authorList>
            <person name="Banks J.A."/>
            <person name="Nishiyama T."/>
            <person name="Hasebe M."/>
            <person name="Bowman J.L."/>
            <person name="Gribskov M."/>
            <person name="dePamphilis C."/>
            <person name="Albert V.A."/>
            <person name="Aono N."/>
            <person name="Aoyama T."/>
            <person name="Ambrose B.A."/>
            <person name="Ashton N.W."/>
            <person name="Axtell M.J."/>
            <person name="Barker E."/>
            <person name="Barker M.S."/>
            <person name="Bennetzen J.L."/>
            <person name="Bonawitz N.D."/>
            <person name="Chapple C."/>
            <person name="Cheng C."/>
            <person name="Correa L.G."/>
            <person name="Dacre M."/>
            <person name="DeBarry J."/>
            <person name="Dreyer I."/>
            <person name="Elias M."/>
            <person name="Engstrom E.M."/>
            <person name="Estelle M."/>
            <person name="Feng L."/>
            <person name="Finet C."/>
            <person name="Floyd S.K."/>
            <person name="Frommer W.B."/>
            <person name="Fujita T."/>
            <person name="Gramzow L."/>
            <person name="Gutensohn M."/>
            <person name="Harholt J."/>
            <person name="Hattori M."/>
            <person name="Heyl A."/>
            <person name="Hirai T."/>
            <person name="Hiwatashi Y."/>
            <person name="Ishikawa M."/>
            <person name="Iwata M."/>
            <person name="Karol K.G."/>
            <person name="Koehler B."/>
            <person name="Kolukisaoglu U."/>
            <person name="Kubo M."/>
            <person name="Kurata T."/>
            <person name="Lalonde S."/>
            <person name="Li K."/>
            <person name="Li Y."/>
            <person name="Litt A."/>
            <person name="Lyons E."/>
            <person name="Manning G."/>
            <person name="Maruyama T."/>
            <person name="Michael T.P."/>
            <person name="Mikami K."/>
            <person name="Miyazaki S."/>
            <person name="Morinaga S."/>
            <person name="Murata T."/>
            <person name="Mueller-Roeber B."/>
            <person name="Nelson D.R."/>
            <person name="Obara M."/>
            <person name="Oguri Y."/>
            <person name="Olmstead R.G."/>
            <person name="Onodera N."/>
            <person name="Petersen B.L."/>
            <person name="Pils B."/>
            <person name="Prigge M."/>
            <person name="Rensing S.A."/>
            <person name="Riano-Pachon D.M."/>
            <person name="Roberts A.W."/>
            <person name="Sato Y."/>
            <person name="Scheller H.V."/>
            <person name="Schulz B."/>
            <person name="Schulz C."/>
            <person name="Shakirov E.V."/>
            <person name="Shibagaki N."/>
            <person name="Shinohara N."/>
            <person name="Shippen D.E."/>
            <person name="Soerensen I."/>
            <person name="Sotooka R."/>
            <person name="Sugimoto N."/>
            <person name="Sugita M."/>
            <person name="Sumikawa N."/>
            <person name="Tanurdzic M."/>
            <person name="Theissen G."/>
            <person name="Ulvskov P."/>
            <person name="Wakazuki S."/>
            <person name="Weng J.K."/>
            <person name="Willats W.W."/>
            <person name="Wipf D."/>
            <person name="Wolf P.G."/>
            <person name="Yang L."/>
            <person name="Zimmer A.D."/>
            <person name="Zhu Q."/>
            <person name="Mitros T."/>
            <person name="Hellsten U."/>
            <person name="Loque D."/>
            <person name="Otillar R."/>
            <person name="Salamov A."/>
            <person name="Schmutz J."/>
            <person name="Shapiro H."/>
            <person name="Lindquist E."/>
            <person name="Lucas S."/>
            <person name="Rokhsar D."/>
            <person name="Grigoriev I.V."/>
        </authorList>
    </citation>
    <scope>NUCLEOTIDE SEQUENCE [LARGE SCALE GENOMIC DNA]</scope>
</reference>
<dbReference type="InterPro" id="IPR036465">
    <property type="entry name" value="vWFA_dom_sf"/>
</dbReference>
<feature type="domain" description="Zinc finger Sec23/Sec24-type" evidence="4">
    <location>
        <begin position="51"/>
        <end position="82"/>
    </location>
</feature>
<dbReference type="GO" id="GO:0090110">
    <property type="term" value="P:COPII-coated vesicle cargo loading"/>
    <property type="evidence" value="ECO:0000318"/>
    <property type="project" value="GO_Central"/>
</dbReference>
<dbReference type="Pfam" id="PF04810">
    <property type="entry name" value="zf-Sec23_Sec24"/>
    <property type="match status" value="1"/>
</dbReference>
<evidence type="ECO:0000256" key="1">
    <source>
        <dbReference type="ARBA" id="ARBA00008334"/>
    </source>
</evidence>
<dbReference type="Proteomes" id="UP000001514">
    <property type="component" value="Unassembled WGS sequence"/>
</dbReference>
<dbReference type="InterPro" id="IPR006900">
    <property type="entry name" value="Sec23/24_helical_dom"/>
</dbReference>
<dbReference type="OMA" id="GTAHNIN"/>
<dbReference type="Gene3D" id="1.20.120.730">
    <property type="entry name" value="Sec23/Sec24 helical domain"/>
    <property type="match status" value="1"/>
</dbReference>
<dbReference type="InParanoid" id="D8RBJ6"/>
<dbReference type="KEGG" id="smo:SELMODRAFT_440407"/>
<name>D8RBJ6_SELML</name>
<dbReference type="Pfam" id="PF04811">
    <property type="entry name" value="Sec23_trunk"/>
    <property type="match status" value="1"/>
</dbReference>
<dbReference type="PANTHER" id="PTHR13803:SF17">
    <property type="entry name" value="PROTEIN TRANSPORT PROTEIN SEC24"/>
    <property type="match status" value="1"/>
</dbReference>
<dbReference type="SUPFAM" id="SSF82919">
    <property type="entry name" value="Zn-finger domain of Sec23/24"/>
    <property type="match status" value="1"/>
</dbReference>
<keyword evidence="8" id="KW-1185">Reference proteome</keyword>
<dbReference type="SUPFAM" id="SSF81811">
    <property type="entry name" value="Helical domain of Sec23/24"/>
    <property type="match status" value="1"/>
</dbReference>
<evidence type="ECO:0000256" key="3">
    <source>
        <dbReference type="ARBA" id="ARBA00022927"/>
    </source>
</evidence>
<dbReference type="STRING" id="88036.D8RBJ6"/>
<evidence type="ECO:0000313" key="7">
    <source>
        <dbReference type="EMBL" id="EFJ30507.1"/>
    </source>
</evidence>
<feature type="domain" description="Sec23/Sec24 trunk" evidence="5">
    <location>
        <begin position="117"/>
        <end position="369"/>
    </location>
</feature>
<dbReference type="Gene3D" id="2.30.30.380">
    <property type="entry name" value="Zn-finger domain of Sec23/24"/>
    <property type="match status" value="1"/>
</dbReference>
<evidence type="ECO:0008006" key="9">
    <source>
        <dbReference type="Google" id="ProtNLM"/>
    </source>
</evidence>
<evidence type="ECO:0000259" key="4">
    <source>
        <dbReference type="Pfam" id="PF04810"/>
    </source>
</evidence>
<dbReference type="PANTHER" id="PTHR13803">
    <property type="entry name" value="SEC24-RELATED PROTEIN"/>
    <property type="match status" value="1"/>
</dbReference>
<evidence type="ECO:0000256" key="2">
    <source>
        <dbReference type="ARBA" id="ARBA00022448"/>
    </source>
</evidence>
<evidence type="ECO:0000313" key="8">
    <source>
        <dbReference type="Proteomes" id="UP000001514"/>
    </source>
</evidence>
<dbReference type="InterPro" id="IPR036174">
    <property type="entry name" value="Znf_Sec23_Sec24_sf"/>
</dbReference>
<evidence type="ECO:0000259" key="5">
    <source>
        <dbReference type="Pfam" id="PF04811"/>
    </source>
</evidence>
<dbReference type="Gene3D" id="3.40.50.410">
    <property type="entry name" value="von Willebrand factor, type A domain"/>
    <property type="match status" value="1"/>
</dbReference>
<dbReference type="Gramene" id="EFJ30507">
    <property type="protein sequence ID" value="EFJ30507"/>
    <property type="gene ID" value="SELMODRAFT_440407"/>
</dbReference>
<dbReference type="HOGENOM" id="CLU_023158_0_0_1"/>
<feature type="domain" description="Sec23/Sec24 helical" evidence="6">
    <location>
        <begin position="491"/>
        <end position="602"/>
    </location>
</feature>
<dbReference type="GO" id="GO:0008270">
    <property type="term" value="F:zinc ion binding"/>
    <property type="evidence" value="ECO:0000318"/>
    <property type="project" value="GO_Central"/>
</dbReference>
<dbReference type="GO" id="GO:0070971">
    <property type="term" value="C:endoplasmic reticulum exit site"/>
    <property type="evidence" value="ECO:0000318"/>
    <property type="project" value="GO_Central"/>
</dbReference>
<accession>D8RBJ6</accession>
<dbReference type="AlphaFoldDB" id="D8RBJ6"/>
<dbReference type="GO" id="GO:0006886">
    <property type="term" value="P:intracellular protein transport"/>
    <property type="evidence" value="ECO:0007669"/>
    <property type="project" value="InterPro"/>
</dbReference>
<comment type="similarity">
    <text evidence="1">Belongs to the SEC23/SEC24 family. SEC24 subfamily.</text>
</comment>
<organism evidence="8">
    <name type="scientific">Selaginella moellendorffii</name>
    <name type="common">Spikemoss</name>
    <dbReference type="NCBI Taxonomy" id="88036"/>
    <lineage>
        <taxon>Eukaryota</taxon>
        <taxon>Viridiplantae</taxon>
        <taxon>Streptophyta</taxon>
        <taxon>Embryophyta</taxon>
        <taxon>Tracheophyta</taxon>
        <taxon>Lycopodiopsida</taxon>
        <taxon>Selaginellales</taxon>
        <taxon>Selaginellaceae</taxon>
        <taxon>Selaginella</taxon>
    </lineage>
</organism>
<proteinExistence type="inferred from homology"/>
<evidence type="ECO:0000259" key="6">
    <source>
        <dbReference type="Pfam" id="PF04815"/>
    </source>
</evidence>
<dbReference type="InterPro" id="IPR050550">
    <property type="entry name" value="SEC23_SEC24_subfamily"/>
</dbReference>
<dbReference type="GO" id="GO:0000149">
    <property type="term" value="F:SNARE binding"/>
    <property type="evidence" value="ECO:0000318"/>
    <property type="project" value="GO_Central"/>
</dbReference>
<dbReference type="OrthoDB" id="49016at2759"/>